<evidence type="ECO:0000256" key="1">
    <source>
        <dbReference type="ARBA" id="ARBA00001913"/>
    </source>
</evidence>
<feature type="non-terminal residue" evidence="8">
    <location>
        <position position="379"/>
    </location>
</feature>
<comment type="similarity">
    <text evidence="2">Belongs to the sulfatase family.</text>
</comment>
<dbReference type="InterPro" id="IPR017850">
    <property type="entry name" value="Alkaline_phosphatase_core_sf"/>
</dbReference>
<evidence type="ECO:0000256" key="5">
    <source>
        <dbReference type="ARBA" id="ARBA00022801"/>
    </source>
</evidence>
<dbReference type="PANTHER" id="PTHR42693">
    <property type="entry name" value="ARYLSULFATASE FAMILY MEMBER"/>
    <property type="match status" value="1"/>
</dbReference>
<dbReference type="EMBL" id="UINC01067619">
    <property type="protein sequence ID" value="SVB99451.1"/>
    <property type="molecule type" value="Genomic_DNA"/>
</dbReference>
<protein>
    <recommendedName>
        <fullName evidence="7">Sulfatase N-terminal domain-containing protein</fullName>
    </recommendedName>
</protein>
<sequence>MKSKLIILILLITTVVCQGSDASGDTVNKPPNVVFFLVDDLGWSDVGCFGSSFYDTPNIDQLAAEGVRFTDGYATCHVCSPTRASILTGKYPARMNLTDWIPGRGNNSFQVLANAKKVISLDRDETTIAEVLKGLGYETALFGKWHLGRDTDPTEHGFDVHVPHSVNSNLGRRGFLSPKDIPGLDGGEYVTDRLAELAAQYIEEKKDKPFLLYMSHFSVHDPIQGRPDLVEKYKTKLASMPPQTGLDYILEGNPDSPTNPSRAELNELIKLPEYADTYKSYPNDLVKVKQKQDNVQFAGMVESVDQSLGTLVAKLKELGLEDNTIIFFMSDNGGMSVMNGTPRREVPKEILDTRTSTSNLPLRGAKGWLYEGGIRVPMI</sequence>
<keyword evidence="4" id="KW-0732">Signal</keyword>
<feature type="domain" description="Sulfatase N-terminal" evidence="7">
    <location>
        <begin position="31"/>
        <end position="379"/>
    </location>
</feature>
<evidence type="ECO:0000256" key="6">
    <source>
        <dbReference type="ARBA" id="ARBA00022837"/>
    </source>
</evidence>
<proteinExistence type="inferred from homology"/>
<comment type="cofactor">
    <cofactor evidence="1">
        <name>Ca(2+)</name>
        <dbReference type="ChEBI" id="CHEBI:29108"/>
    </cofactor>
</comment>
<name>A0A382ILA8_9ZZZZ</name>
<evidence type="ECO:0000256" key="2">
    <source>
        <dbReference type="ARBA" id="ARBA00008779"/>
    </source>
</evidence>
<dbReference type="GO" id="GO:0004065">
    <property type="term" value="F:arylsulfatase activity"/>
    <property type="evidence" value="ECO:0007669"/>
    <property type="project" value="TreeGrafter"/>
</dbReference>
<dbReference type="PANTHER" id="PTHR42693:SF42">
    <property type="entry name" value="ARYLSULFATASE G"/>
    <property type="match status" value="1"/>
</dbReference>
<accession>A0A382ILA8</accession>
<dbReference type="InterPro" id="IPR000917">
    <property type="entry name" value="Sulfatase_N"/>
</dbReference>
<keyword evidence="5" id="KW-0378">Hydrolase</keyword>
<gene>
    <name evidence="8" type="ORF">METZ01_LOCUS252305</name>
</gene>
<keyword evidence="6" id="KW-0106">Calcium</keyword>
<dbReference type="SUPFAM" id="SSF53649">
    <property type="entry name" value="Alkaline phosphatase-like"/>
    <property type="match status" value="1"/>
</dbReference>
<dbReference type="AlphaFoldDB" id="A0A382ILA8"/>
<keyword evidence="3" id="KW-0479">Metal-binding</keyword>
<dbReference type="GO" id="GO:0046872">
    <property type="term" value="F:metal ion binding"/>
    <property type="evidence" value="ECO:0007669"/>
    <property type="project" value="UniProtKB-KW"/>
</dbReference>
<reference evidence="8" key="1">
    <citation type="submission" date="2018-05" db="EMBL/GenBank/DDBJ databases">
        <authorList>
            <person name="Lanie J.A."/>
            <person name="Ng W.-L."/>
            <person name="Kazmierczak K.M."/>
            <person name="Andrzejewski T.M."/>
            <person name="Davidsen T.M."/>
            <person name="Wayne K.J."/>
            <person name="Tettelin H."/>
            <person name="Glass J.I."/>
            <person name="Rusch D."/>
            <person name="Podicherti R."/>
            <person name="Tsui H.-C.T."/>
            <person name="Winkler M.E."/>
        </authorList>
    </citation>
    <scope>NUCLEOTIDE SEQUENCE</scope>
</reference>
<evidence type="ECO:0000256" key="3">
    <source>
        <dbReference type="ARBA" id="ARBA00022723"/>
    </source>
</evidence>
<organism evidence="8">
    <name type="scientific">marine metagenome</name>
    <dbReference type="NCBI Taxonomy" id="408172"/>
    <lineage>
        <taxon>unclassified sequences</taxon>
        <taxon>metagenomes</taxon>
        <taxon>ecological metagenomes</taxon>
    </lineage>
</organism>
<evidence type="ECO:0000256" key="4">
    <source>
        <dbReference type="ARBA" id="ARBA00022729"/>
    </source>
</evidence>
<evidence type="ECO:0000313" key="8">
    <source>
        <dbReference type="EMBL" id="SVB99451.1"/>
    </source>
</evidence>
<evidence type="ECO:0000259" key="7">
    <source>
        <dbReference type="Pfam" id="PF00884"/>
    </source>
</evidence>
<dbReference type="InterPro" id="IPR050738">
    <property type="entry name" value="Sulfatase"/>
</dbReference>
<dbReference type="Gene3D" id="3.40.720.10">
    <property type="entry name" value="Alkaline Phosphatase, subunit A"/>
    <property type="match status" value="1"/>
</dbReference>
<dbReference type="Pfam" id="PF00884">
    <property type="entry name" value="Sulfatase"/>
    <property type="match status" value="1"/>
</dbReference>